<feature type="compositionally biased region" description="Basic and acidic residues" evidence="9">
    <location>
        <begin position="401"/>
        <end position="410"/>
    </location>
</feature>
<dbReference type="PANTHER" id="PTHR22967:SF57">
    <property type="entry name" value="AUXILIN, ISOFORM A-RELATED"/>
    <property type="match status" value="1"/>
</dbReference>
<dbReference type="STRING" id="3983.A0A2C9VH63"/>
<keyword evidence="2" id="KW-0723">Serine/threonine-protein kinase</keyword>
<dbReference type="FunFam" id="1.10.510.10:FF:000349">
    <property type="entry name" value="probable serine/threonine-protein kinase DDB_G0280111"/>
    <property type="match status" value="1"/>
</dbReference>
<feature type="compositionally biased region" description="Polar residues" evidence="9">
    <location>
        <begin position="584"/>
        <end position="607"/>
    </location>
</feature>
<dbReference type="AlphaFoldDB" id="A0A2C9VH63"/>
<dbReference type="EMBL" id="CM004393">
    <property type="protein sequence ID" value="OAY44734.1"/>
    <property type="molecule type" value="Genomic_DNA"/>
</dbReference>
<dbReference type="SUPFAM" id="SSF56112">
    <property type="entry name" value="Protein kinase-like (PK-like)"/>
    <property type="match status" value="1"/>
</dbReference>
<dbReference type="Gramene" id="Manes.07G001200.1.v8.1">
    <property type="protein sequence ID" value="Manes.07G001200.1.v8.1.CDS"/>
    <property type="gene ID" value="Manes.07G001200.v8.1"/>
</dbReference>
<dbReference type="Gene3D" id="1.10.510.10">
    <property type="entry name" value="Transferase(Phosphotransferase) domain 1"/>
    <property type="match status" value="1"/>
</dbReference>
<dbReference type="SMART" id="SM00220">
    <property type="entry name" value="S_TKc"/>
    <property type="match status" value="1"/>
</dbReference>
<evidence type="ECO:0000256" key="8">
    <source>
        <dbReference type="ARBA" id="ARBA00048679"/>
    </source>
</evidence>
<comment type="catalytic activity">
    <reaction evidence="7">
        <text>L-threonyl-[protein] + ATP = O-phospho-L-threonyl-[protein] + ADP + H(+)</text>
        <dbReference type="Rhea" id="RHEA:46608"/>
        <dbReference type="Rhea" id="RHEA-COMP:11060"/>
        <dbReference type="Rhea" id="RHEA-COMP:11605"/>
        <dbReference type="ChEBI" id="CHEBI:15378"/>
        <dbReference type="ChEBI" id="CHEBI:30013"/>
        <dbReference type="ChEBI" id="CHEBI:30616"/>
        <dbReference type="ChEBI" id="CHEBI:61977"/>
        <dbReference type="ChEBI" id="CHEBI:456216"/>
        <dbReference type="EC" id="2.7.11.1"/>
    </reaction>
</comment>
<evidence type="ECO:0000256" key="9">
    <source>
        <dbReference type="SAM" id="MobiDB-lite"/>
    </source>
</evidence>
<organism evidence="11 12">
    <name type="scientific">Manihot esculenta</name>
    <name type="common">Cassava</name>
    <name type="synonym">Jatropha manihot</name>
    <dbReference type="NCBI Taxonomy" id="3983"/>
    <lineage>
        <taxon>Eukaryota</taxon>
        <taxon>Viridiplantae</taxon>
        <taxon>Streptophyta</taxon>
        <taxon>Embryophyta</taxon>
        <taxon>Tracheophyta</taxon>
        <taxon>Spermatophyta</taxon>
        <taxon>Magnoliopsida</taxon>
        <taxon>eudicotyledons</taxon>
        <taxon>Gunneridae</taxon>
        <taxon>Pentapetalae</taxon>
        <taxon>rosids</taxon>
        <taxon>fabids</taxon>
        <taxon>Malpighiales</taxon>
        <taxon>Euphorbiaceae</taxon>
        <taxon>Crotonoideae</taxon>
        <taxon>Manihoteae</taxon>
        <taxon>Manihot</taxon>
    </lineage>
</organism>
<dbReference type="GO" id="GO:0004674">
    <property type="term" value="F:protein serine/threonine kinase activity"/>
    <property type="evidence" value="ECO:0000318"/>
    <property type="project" value="GO_Central"/>
</dbReference>
<dbReference type="Pfam" id="PF00069">
    <property type="entry name" value="Pkinase"/>
    <property type="match status" value="1"/>
</dbReference>
<evidence type="ECO:0000256" key="7">
    <source>
        <dbReference type="ARBA" id="ARBA00047899"/>
    </source>
</evidence>
<proteinExistence type="predicted"/>
<dbReference type="InterPro" id="IPR011009">
    <property type="entry name" value="Kinase-like_dom_sf"/>
</dbReference>
<keyword evidence="6" id="KW-0067">ATP-binding</keyword>
<sequence length="670" mass="75197">MWRFKPFTQKEPAGLEGRYMDVGNLKINVRNAIAEGGFSCVYLARDALHASKQYALKHMICIDEESLELALKEINVMKSLKGHPNIVTLYSHAILDMGRTKEALLVMEFCEKSLVSVLESRGAGYFEEKQVLSLFRDACNAVYAMHSQSPPIAHRDLKAENLLLGPDGLWKLCDFGSTSTNHKRFEKPEEMGIEEDNIRKYTTPAYRAPEMWDLLRRELISEKVDIWALGCLLFRICYFKNAFDGESKLQILNGNYRIPDLPKYSTPVVDLIRDMLQASPDNRPDITQVWFRVNELLPVNLQKSLPDGPPEMQSAGAHEGTSKPANRSHPMPHRSPPPPPSGGGGSGGQLGAFWSSQHAKDSLSVENESRPKFDEEPSYNTLRHDRSRMENNTLSKNANPAKDENAETHSTRRNVHGKLHISEDGTSKDFEINFFQKDLDRGTERPKASKNESTSLFQDEAFNTFVAEFDSNNLNSRVGNNKSVKEEELEAEIERLREQLKQSNIEKVEMTSKYEKLSAICRSQRQDIQELKQAMAARTPSPNKYHASPKIQSSTTPKKGESDWSSPSPETKPWQAFAEDAKSHQQPLSKGNSPQSVRTRNANQKMQAAQEPSEFESWGFGADSFTVVPSASTQNSRPINEGNSSQNYGGTAKKVVESNPVTQPAGWAGF</sequence>
<reference evidence="12" key="1">
    <citation type="journal article" date="2016" name="Nat. Biotechnol.">
        <title>Sequencing wild and cultivated cassava and related species reveals extensive interspecific hybridization and genetic diversity.</title>
        <authorList>
            <person name="Bredeson J.V."/>
            <person name="Lyons J.B."/>
            <person name="Prochnik S.E."/>
            <person name="Wu G.A."/>
            <person name="Ha C.M."/>
            <person name="Edsinger-Gonzales E."/>
            <person name="Grimwood J."/>
            <person name="Schmutz J."/>
            <person name="Rabbi I.Y."/>
            <person name="Egesi C."/>
            <person name="Nauluvula P."/>
            <person name="Lebot V."/>
            <person name="Ndunguru J."/>
            <person name="Mkamilo G."/>
            <person name="Bart R.S."/>
            <person name="Setter T.L."/>
            <person name="Gleadow R.M."/>
            <person name="Kulakow P."/>
            <person name="Ferguson M.E."/>
            <person name="Rounsley S."/>
            <person name="Rokhsar D.S."/>
        </authorList>
    </citation>
    <scope>NUCLEOTIDE SEQUENCE [LARGE SCALE GENOMIC DNA]</scope>
    <source>
        <strain evidence="12">cv. AM560-2</strain>
    </source>
</reference>
<keyword evidence="4" id="KW-0547">Nucleotide-binding</keyword>
<accession>A0A2C9VH63</accession>
<dbReference type="OMA" id="WPFISMI"/>
<evidence type="ECO:0000313" key="12">
    <source>
        <dbReference type="Proteomes" id="UP000091857"/>
    </source>
</evidence>
<comment type="catalytic activity">
    <reaction evidence="8">
        <text>L-seryl-[protein] + ATP = O-phospho-L-seryl-[protein] + ADP + H(+)</text>
        <dbReference type="Rhea" id="RHEA:17989"/>
        <dbReference type="Rhea" id="RHEA-COMP:9863"/>
        <dbReference type="Rhea" id="RHEA-COMP:11604"/>
        <dbReference type="ChEBI" id="CHEBI:15378"/>
        <dbReference type="ChEBI" id="CHEBI:29999"/>
        <dbReference type="ChEBI" id="CHEBI:30616"/>
        <dbReference type="ChEBI" id="CHEBI:83421"/>
        <dbReference type="ChEBI" id="CHEBI:456216"/>
        <dbReference type="EC" id="2.7.11.1"/>
    </reaction>
</comment>
<dbReference type="EC" id="2.7.11.1" evidence="1"/>
<evidence type="ECO:0000256" key="4">
    <source>
        <dbReference type="ARBA" id="ARBA00022741"/>
    </source>
</evidence>
<feature type="compositionally biased region" description="Polar residues" evidence="9">
    <location>
        <begin position="550"/>
        <end position="569"/>
    </location>
</feature>
<keyword evidence="5" id="KW-0418">Kinase</keyword>
<evidence type="ECO:0000313" key="11">
    <source>
        <dbReference type="EMBL" id="OAY44734.1"/>
    </source>
</evidence>
<dbReference type="PANTHER" id="PTHR22967">
    <property type="entry name" value="SERINE/THREONINE PROTEIN KINASE"/>
    <property type="match status" value="1"/>
</dbReference>
<feature type="compositionally biased region" description="Polar residues" evidence="9">
    <location>
        <begin position="627"/>
        <end position="649"/>
    </location>
</feature>
<comment type="caution">
    <text evidence="11">The sequence shown here is derived from an EMBL/GenBank/DDBJ whole genome shotgun (WGS) entry which is preliminary data.</text>
</comment>
<evidence type="ECO:0000256" key="6">
    <source>
        <dbReference type="ARBA" id="ARBA00022840"/>
    </source>
</evidence>
<feature type="region of interest" description="Disordered" evidence="9">
    <location>
        <begin position="302"/>
        <end position="422"/>
    </location>
</feature>
<keyword evidence="3" id="KW-0808">Transferase</keyword>
<feature type="compositionally biased region" description="Basic and acidic residues" evidence="9">
    <location>
        <begin position="358"/>
        <end position="375"/>
    </location>
</feature>
<evidence type="ECO:0000259" key="10">
    <source>
        <dbReference type="PROSITE" id="PS50011"/>
    </source>
</evidence>
<evidence type="ECO:0000256" key="1">
    <source>
        <dbReference type="ARBA" id="ARBA00012513"/>
    </source>
</evidence>
<evidence type="ECO:0000256" key="5">
    <source>
        <dbReference type="ARBA" id="ARBA00022777"/>
    </source>
</evidence>
<protein>
    <recommendedName>
        <fullName evidence="1">non-specific serine/threonine protein kinase</fullName>
        <ecNumber evidence="1">2.7.11.1</ecNumber>
    </recommendedName>
</protein>
<keyword evidence="12" id="KW-1185">Reference proteome</keyword>
<dbReference type="InterPro" id="IPR000719">
    <property type="entry name" value="Prot_kinase_dom"/>
</dbReference>
<feature type="region of interest" description="Disordered" evidence="9">
    <location>
        <begin position="531"/>
        <end position="670"/>
    </location>
</feature>
<dbReference type="OrthoDB" id="248923at2759"/>
<evidence type="ECO:0000256" key="3">
    <source>
        <dbReference type="ARBA" id="ARBA00022679"/>
    </source>
</evidence>
<dbReference type="GO" id="GO:0005737">
    <property type="term" value="C:cytoplasm"/>
    <property type="evidence" value="ECO:0000318"/>
    <property type="project" value="GO_Central"/>
</dbReference>
<evidence type="ECO:0000256" key="2">
    <source>
        <dbReference type="ARBA" id="ARBA00022527"/>
    </source>
</evidence>
<dbReference type="PROSITE" id="PS50011">
    <property type="entry name" value="PROTEIN_KINASE_DOM"/>
    <property type="match status" value="1"/>
</dbReference>
<feature type="domain" description="Protein kinase" evidence="10">
    <location>
        <begin position="27"/>
        <end position="297"/>
    </location>
</feature>
<dbReference type="InterPro" id="IPR008271">
    <property type="entry name" value="Ser/Thr_kinase_AS"/>
</dbReference>
<dbReference type="CDD" id="cd13985">
    <property type="entry name" value="STKc_GAK_like"/>
    <property type="match status" value="1"/>
</dbReference>
<dbReference type="Proteomes" id="UP000091857">
    <property type="component" value="Chromosome 7"/>
</dbReference>
<dbReference type="GO" id="GO:0005524">
    <property type="term" value="F:ATP binding"/>
    <property type="evidence" value="ECO:0007669"/>
    <property type="project" value="UniProtKB-KW"/>
</dbReference>
<name>A0A2C9VH63_MANES</name>
<gene>
    <name evidence="11" type="ORF">MANES_07G001200v8</name>
</gene>
<dbReference type="PROSITE" id="PS00108">
    <property type="entry name" value="PROTEIN_KINASE_ST"/>
    <property type="match status" value="1"/>
</dbReference>